<evidence type="ECO:0000256" key="7">
    <source>
        <dbReference type="ARBA" id="ARBA00047984"/>
    </source>
</evidence>
<dbReference type="GO" id="GO:0003723">
    <property type="term" value="F:RNA binding"/>
    <property type="evidence" value="ECO:0007669"/>
    <property type="project" value="UniProtKB-KW"/>
</dbReference>
<evidence type="ECO:0000313" key="12">
    <source>
        <dbReference type="Proteomes" id="UP000267821"/>
    </source>
</evidence>
<sequence>MLAKASQRPACCLLCLNGLSRIRPSASNSTTIPLGVRAMGGGPRTQPKYRPARLQLSQRVAISEPARPAKRKSVLYPGGLNQWEANLPPPRRPSQAWTQRQAVQAEGEKEFKTPKKQNKRPEFKHLRMARALETVPKGHKQRVRQTLNELGGEFMDYPLLPSIQDALAKDIFADLDHYSPTPVQRLTIPTLLDHEVSSEPPKEPKSFLMAAETGSGKTLAYLLPLIHNLKKEEALEVERKVAEAEAAKNAPGKSQYDVDPSEIDPGIPRPRPRVVILLPTAELVSQVGSIVKKLSHAVKFRSILLSRNFSPTVIKNSLQANPDVVIATPHLLSSIAQSEPDILGGCHYLVADEADTLFDRSFREITQSILVRAENLKQLILCSATIPKSLDTTLRKIYPNLIRLVTPNIHAIPRRVTLGIIDVDDDPYKGNKKLACADVLYNIARDPDETGFVKKVVVFVNSRDTTTPLTEYLQSKDIDVVEFGRDTQSRSESKILEYFTGPKVEAPLIGGSGPRAALKRMKVLVTTDIASRGVDTKQVRNVLLYDVPFSTVDFIHRAGRAGRMGKRGRAFVLVDKQTNKGWVRDIKDCMHMGQGLL</sequence>
<feature type="domain" description="Helicase ATP-binding" evidence="9">
    <location>
        <begin position="198"/>
        <end position="404"/>
    </location>
</feature>
<feature type="domain" description="Helicase C-terminal" evidence="10">
    <location>
        <begin position="435"/>
        <end position="597"/>
    </location>
</feature>
<dbReference type="SMART" id="SM00490">
    <property type="entry name" value="HELICc"/>
    <property type="match status" value="1"/>
</dbReference>
<dbReference type="AlphaFoldDB" id="A0A3N4LDN3"/>
<feature type="region of interest" description="Disordered" evidence="8">
    <location>
        <begin position="88"/>
        <end position="120"/>
    </location>
</feature>
<name>A0A3N4LDN3_9PEZI</name>
<keyword evidence="4" id="KW-0347">Helicase</keyword>
<reference evidence="11 12" key="1">
    <citation type="journal article" date="2018" name="Nat. Ecol. Evol.">
        <title>Pezizomycetes genomes reveal the molecular basis of ectomycorrhizal truffle lifestyle.</title>
        <authorList>
            <person name="Murat C."/>
            <person name="Payen T."/>
            <person name="Noel B."/>
            <person name="Kuo A."/>
            <person name="Morin E."/>
            <person name="Chen J."/>
            <person name="Kohler A."/>
            <person name="Krizsan K."/>
            <person name="Balestrini R."/>
            <person name="Da Silva C."/>
            <person name="Montanini B."/>
            <person name="Hainaut M."/>
            <person name="Levati E."/>
            <person name="Barry K.W."/>
            <person name="Belfiori B."/>
            <person name="Cichocki N."/>
            <person name="Clum A."/>
            <person name="Dockter R.B."/>
            <person name="Fauchery L."/>
            <person name="Guy J."/>
            <person name="Iotti M."/>
            <person name="Le Tacon F."/>
            <person name="Lindquist E.A."/>
            <person name="Lipzen A."/>
            <person name="Malagnac F."/>
            <person name="Mello A."/>
            <person name="Molinier V."/>
            <person name="Miyauchi S."/>
            <person name="Poulain J."/>
            <person name="Riccioni C."/>
            <person name="Rubini A."/>
            <person name="Sitrit Y."/>
            <person name="Splivallo R."/>
            <person name="Traeger S."/>
            <person name="Wang M."/>
            <person name="Zifcakova L."/>
            <person name="Wipf D."/>
            <person name="Zambonelli A."/>
            <person name="Paolocci F."/>
            <person name="Nowrousian M."/>
            <person name="Ottonello S."/>
            <person name="Baldrian P."/>
            <person name="Spatafora J.W."/>
            <person name="Henrissat B."/>
            <person name="Nagy L.G."/>
            <person name="Aury J.M."/>
            <person name="Wincker P."/>
            <person name="Grigoriev I.V."/>
            <person name="Bonfante P."/>
            <person name="Martin F.M."/>
        </authorList>
    </citation>
    <scope>NUCLEOTIDE SEQUENCE [LARGE SCALE GENOMIC DNA]</scope>
    <source>
        <strain evidence="11 12">ATCC MYA-4762</strain>
    </source>
</reference>
<dbReference type="PROSITE" id="PS51192">
    <property type="entry name" value="HELICASE_ATP_BIND_1"/>
    <property type="match status" value="1"/>
</dbReference>
<dbReference type="Gene3D" id="3.40.50.300">
    <property type="entry name" value="P-loop containing nucleotide triphosphate hydrolases"/>
    <property type="match status" value="2"/>
</dbReference>
<evidence type="ECO:0000256" key="3">
    <source>
        <dbReference type="ARBA" id="ARBA00022801"/>
    </source>
</evidence>
<dbReference type="PROSITE" id="PS51194">
    <property type="entry name" value="HELICASE_CTER"/>
    <property type="match status" value="1"/>
</dbReference>
<evidence type="ECO:0000256" key="6">
    <source>
        <dbReference type="ARBA" id="ARBA00022884"/>
    </source>
</evidence>
<keyword evidence="6" id="KW-0694">RNA-binding</keyword>
<dbReference type="InterPro" id="IPR011545">
    <property type="entry name" value="DEAD/DEAH_box_helicase_dom"/>
</dbReference>
<dbReference type="GO" id="GO:0005524">
    <property type="term" value="F:ATP binding"/>
    <property type="evidence" value="ECO:0007669"/>
    <property type="project" value="UniProtKB-KW"/>
</dbReference>
<evidence type="ECO:0000259" key="9">
    <source>
        <dbReference type="PROSITE" id="PS51192"/>
    </source>
</evidence>
<dbReference type="InterPro" id="IPR014001">
    <property type="entry name" value="Helicase_ATP-bd"/>
</dbReference>
<keyword evidence="3 11" id="KW-0378">Hydrolase</keyword>
<evidence type="ECO:0000256" key="4">
    <source>
        <dbReference type="ARBA" id="ARBA00022806"/>
    </source>
</evidence>
<dbReference type="FunCoup" id="A0A3N4LDN3">
    <property type="interactions" value="114"/>
</dbReference>
<evidence type="ECO:0000313" key="11">
    <source>
        <dbReference type="EMBL" id="RPB18781.1"/>
    </source>
</evidence>
<dbReference type="EC" id="3.6.4.13" evidence="1"/>
<protein>
    <recommendedName>
        <fullName evidence="1">RNA helicase</fullName>
        <ecNumber evidence="1">3.6.4.13</ecNumber>
    </recommendedName>
</protein>
<comment type="catalytic activity">
    <reaction evidence="7">
        <text>ATP + H2O = ADP + phosphate + H(+)</text>
        <dbReference type="Rhea" id="RHEA:13065"/>
        <dbReference type="ChEBI" id="CHEBI:15377"/>
        <dbReference type="ChEBI" id="CHEBI:15378"/>
        <dbReference type="ChEBI" id="CHEBI:30616"/>
        <dbReference type="ChEBI" id="CHEBI:43474"/>
        <dbReference type="ChEBI" id="CHEBI:456216"/>
        <dbReference type="EC" id="3.6.4.13"/>
    </reaction>
</comment>
<gene>
    <name evidence="11" type="ORF">L211DRAFT_843239</name>
</gene>
<dbReference type="Pfam" id="PF00270">
    <property type="entry name" value="DEAD"/>
    <property type="match status" value="1"/>
</dbReference>
<dbReference type="OrthoDB" id="10256233at2759"/>
<dbReference type="STRING" id="1051890.A0A3N4LDN3"/>
<feature type="compositionally biased region" description="Basic and acidic residues" evidence="8">
    <location>
        <begin position="106"/>
        <end position="120"/>
    </location>
</feature>
<dbReference type="GO" id="GO:0016787">
    <property type="term" value="F:hydrolase activity"/>
    <property type="evidence" value="ECO:0007669"/>
    <property type="project" value="UniProtKB-KW"/>
</dbReference>
<evidence type="ECO:0000256" key="5">
    <source>
        <dbReference type="ARBA" id="ARBA00022840"/>
    </source>
</evidence>
<proteinExistence type="predicted"/>
<dbReference type="InterPro" id="IPR027417">
    <property type="entry name" value="P-loop_NTPase"/>
</dbReference>
<keyword evidence="12" id="KW-1185">Reference proteome</keyword>
<dbReference type="GO" id="GO:0003724">
    <property type="term" value="F:RNA helicase activity"/>
    <property type="evidence" value="ECO:0007669"/>
    <property type="project" value="UniProtKB-EC"/>
</dbReference>
<evidence type="ECO:0000256" key="2">
    <source>
        <dbReference type="ARBA" id="ARBA00022741"/>
    </source>
</evidence>
<accession>A0A3N4LDN3</accession>
<keyword evidence="2" id="KW-0547">Nucleotide-binding</keyword>
<evidence type="ECO:0000256" key="8">
    <source>
        <dbReference type="SAM" id="MobiDB-lite"/>
    </source>
</evidence>
<keyword evidence="5" id="KW-0067">ATP-binding</keyword>
<dbReference type="InterPro" id="IPR001650">
    <property type="entry name" value="Helicase_C-like"/>
</dbReference>
<dbReference type="PANTHER" id="PTHR47960">
    <property type="entry name" value="DEAD-BOX ATP-DEPENDENT RNA HELICASE 50"/>
    <property type="match status" value="1"/>
</dbReference>
<dbReference type="InParanoid" id="A0A3N4LDN3"/>
<dbReference type="CDD" id="cd18787">
    <property type="entry name" value="SF2_C_DEAD"/>
    <property type="match status" value="1"/>
</dbReference>
<dbReference type="SMART" id="SM00487">
    <property type="entry name" value="DEXDc"/>
    <property type="match status" value="1"/>
</dbReference>
<dbReference type="SUPFAM" id="SSF52540">
    <property type="entry name" value="P-loop containing nucleoside triphosphate hydrolases"/>
    <property type="match status" value="1"/>
</dbReference>
<dbReference type="Pfam" id="PF00271">
    <property type="entry name" value="Helicase_C"/>
    <property type="match status" value="1"/>
</dbReference>
<evidence type="ECO:0000259" key="10">
    <source>
        <dbReference type="PROSITE" id="PS51194"/>
    </source>
</evidence>
<organism evidence="11 12">
    <name type="scientific">Terfezia boudieri ATCC MYA-4762</name>
    <dbReference type="NCBI Taxonomy" id="1051890"/>
    <lineage>
        <taxon>Eukaryota</taxon>
        <taxon>Fungi</taxon>
        <taxon>Dikarya</taxon>
        <taxon>Ascomycota</taxon>
        <taxon>Pezizomycotina</taxon>
        <taxon>Pezizomycetes</taxon>
        <taxon>Pezizales</taxon>
        <taxon>Pezizaceae</taxon>
        <taxon>Terfezia</taxon>
    </lineage>
</organism>
<dbReference type="EMBL" id="ML121609">
    <property type="protein sequence ID" value="RPB18781.1"/>
    <property type="molecule type" value="Genomic_DNA"/>
</dbReference>
<dbReference type="Proteomes" id="UP000267821">
    <property type="component" value="Unassembled WGS sequence"/>
</dbReference>
<evidence type="ECO:0000256" key="1">
    <source>
        <dbReference type="ARBA" id="ARBA00012552"/>
    </source>
</evidence>